<dbReference type="OrthoDB" id="10412879at2759"/>
<keyword evidence="2" id="KW-1185">Reference proteome</keyword>
<evidence type="ECO:0000313" key="1">
    <source>
        <dbReference type="EMBL" id="KAF7846608.1"/>
    </source>
</evidence>
<gene>
    <name evidence="1" type="ORF">BT93_L4028</name>
</gene>
<comment type="caution">
    <text evidence="1">The sequence shown here is derived from an EMBL/GenBank/DDBJ whole genome shotgun (WGS) entry which is preliminary data.</text>
</comment>
<accession>A0A8T0CGC0</accession>
<reference evidence="1" key="1">
    <citation type="submission" date="2020-05" db="EMBL/GenBank/DDBJ databases">
        <title>WGS assembly of Corymbia citriodora subspecies variegata.</title>
        <authorList>
            <person name="Barry K."/>
            <person name="Hundley H."/>
            <person name="Shu S."/>
            <person name="Jenkins J."/>
            <person name="Grimwood J."/>
            <person name="Baten A."/>
        </authorList>
    </citation>
    <scope>NUCLEOTIDE SEQUENCE</scope>
    <source>
        <strain evidence="1">CV2-018</strain>
    </source>
</reference>
<evidence type="ECO:0000313" key="2">
    <source>
        <dbReference type="Proteomes" id="UP000806378"/>
    </source>
</evidence>
<dbReference type="Proteomes" id="UP000806378">
    <property type="component" value="Unassembled WGS sequence"/>
</dbReference>
<proteinExistence type="predicted"/>
<dbReference type="EMBL" id="MU092424">
    <property type="protein sequence ID" value="KAF7846608.1"/>
    <property type="molecule type" value="Genomic_DNA"/>
</dbReference>
<name>A0A8T0CGC0_CORYI</name>
<organism evidence="1 2">
    <name type="scientific">Corymbia citriodora subsp. variegata</name>
    <dbReference type="NCBI Taxonomy" id="360336"/>
    <lineage>
        <taxon>Eukaryota</taxon>
        <taxon>Viridiplantae</taxon>
        <taxon>Streptophyta</taxon>
        <taxon>Embryophyta</taxon>
        <taxon>Tracheophyta</taxon>
        <taxon>Spermatophyta</taxon>
        <taxon>Magnoliopsida</taxon>
        <taxon>eudicotyledons</taxon>
        <taxon>Gunneridae</taxon>
        <taxon>Pentapetalae</taxon>
        <taxon>rosids</taxon>
        <taxon>malvids</taxon>
        <taxon>Myrtales</taxon>
        <taxon>Myrtaceae</taxon>
        <taxon>Myrtoideae</taxon>
        <taxon>Eucalypteae</taxon>
        <taxon>Corymbia</taxon>
    </lineage>
</organism>
<sequence>MDVLPSLLEDQGTVVTHEEPNGVCASHKQNGSAERSHFLGEVVQPYQDESDVELNLSVGDHVIVPKTEKIQEFEVQAKTHPKLDRFWNRFLPF</sequence>
<dbReference type="AlphaFoldDB" id="A0A8T0CGC0"/>
<protein>
    <submittedName>
        <fullName evidence="1">Uncharacterized protein</fullName>
    </submittedName>
</protein>
<dbReference type="Gramene" id="rna-gnl|WGS:JABURB|Cocit.L4028.1">
    <property type="protein sequence ID" value="cds-KAF7846608.1"/>
    <property type="gene ID" value="gene-BT93_L4028"/>
</dbReference>